<comment type="caution">
    <text evidence="2">The sequence shown here is derived from an EMBL/GenBank/DDBJ whole genome shotgun (WGS) entry which is preliminary data.</text>
</comment>
<dbReference type="AlphaFoldDB" id="A0A8T2DSP2"/>
<keyword evidence="1" id="KW-0812">Transmembrane</keyword>
<proteinExistence type="predicted"/>
<protein>
    <recommendedName>
        <fullName evidence="4">Transmembrane protein</fullName>
    </recommendedName>
</protein>
<evidence type="ECO:0000313" key="3">
    <source>
        <dbReference type="Proteomes" id="UP000694240"/>
    </source>
</evidence>
<organism evidence="2 3">
    <name type="scientific">Arabidopsis thaliana x Arabidopsis arenosa</name>
    <dbReference type="NCBI Taxonomy" id="1240361"/>
    <lineage>
        <taxon>Eukaryota</taxon>
        <taxon>Viridiplantae</taxon>
        <taxon>Streptophyta</taxon>
        <taxon>Embryophyta</taxon>
        <taxon>Tracheophyta</taxon>
        <taxon>Spermatophyta</taxon>
        <taxon>Magnoliopsida</taxon>
        <taxon>eudicotyledons</taxon>
        <taxon>Gunneridae</taxon>
        <taxon>Pentapetalae</taxon>
        <taxon>rosids</taxon>
        <taxon>malvids</taxon>
        <taxon>Brassicales</taxon>
        <taxon>Brassicaceae</taxon>
        <taxon>Camelineae</taxon>
        <taxon>Arabidopsis</taxon>
    </lineage>
</organism>
<evidence type="ECO:0008006" key="4">
    <source>
        <dbReference type="Google" id="ProtNLM"/>
    </source>
</evidence>
<keyword evidence="1" id="KW-0472">Membrane</keyword>
<feature type="transmembrane region" description="Helical" evidence="1">
    <location>
        <begin position="140"/>
        <end position="161"/>
    </location>
</feature>
<keyword evidence="3" id="KW-1185">Reference proteome</keyword>
<dbReference type="EMBL" id="JAEFBK010000004">
    <property type="protein sequence ID" value="KAG7614998.1"/>
    <property type="molecule type" value="Genomic_DNA"/>
</dbReference>
<evidence type="ECO:0000313" key="2">
    <source>
        <dbReference type="EMBL" id="KAG7614998.1"/>
    </source>
</evidence>
<reference evidence="2 3" key="1">
    <citation type="submission" date="2020-12" db="EMBL/GenBank/DDBJ databases">
        <title>Concerted genomic and epigenomic changes stabilize Arabidopsis allopolyploids.</title>
        <authorList>
            <person name="Chen Z."/>
        </authorList>
    </citation>
    <scope>NUCLEOTIDE SEQUENCE [LARGE SCALE GENOMIC DNA]</scope>
    <source>
        <strain evidence="2">Allo738</strain>
        <tissue evidence="2">Leaf</tissue>
    </source>
</reference>
<evidence type="ECO:0000256" key="1">
    <source>
        <dbReference type="SAM" id="Phobius"/>
    </source>
</evidence>
<feature type="transmembrane region" description="Helical" evidence="1">
    <location>
        <begin position="203"/>
        <end position="220"/>
    </location>
</feature>
<feature type="transmembrane region" description="Helical" evidence="1">
    <location>
        <begin position="167"/>
        <end position="191"/>
    </location>
</feature>
<gene>
    <name evidence="2" type="ORF">ISN45_At04g003940</name>
</gene>
<sequence>MVTTTDRISLTFLASRNQSPSYLKKHLKPTSLCCFSNFGSPFPKSRLTIISSLQRKIVPLLDVDVASPSPFNQIFVHDRRLTKPVSTLRASKDGNSIPSIAANVLLKRLFLTFNIIIGMLLFAINDFFPLIKLNERLGMSYMMVLCFSCIWCLVDSLVFVMAGIYRLIHVICATFNWQVLRTLLYYSFVVLKELFLFYCKLRICKFCLGMCCFVIVLSWLK</sequence>
<feature type="transmembrane region" description="Helical" evidence="1">
    <location>
        <begin position="109"/>
        <end position="128"/>
    </location>
</feature>
<name>A0A8T2DSP2_9BRAS</name>
<dbReference type="Proteomes" id="UP000694240">
    <property type="component" value="Chromosome 4"/>
</dbReference>
<accession>A0A8T2DSP2</accession>
<keyword evidence="1" id="KW-1133">Transmembrane helix</keyword>